<keyword evidence="2" id="KW-0186">Copper</keyword>
<evidence type="ECO:0000313" key="7">
    <source>
        <dbReference type="Proteomes" id="UP000293764"/>
    </source>
</evidence>
<evidence type="ECO:0000256" key="3">
    <source>
        <dbReference type="SAM" id="MobiDB-lite"/>
    </source>
</evidence>
<accession>A0A4V1ZGQ9</accession>
<dbReference type="Gene3D" id="2.60.40.420">
    <property type="entry name" value="Cupredoxins - blue copper proteins"/>
    <property type="match status" value="1"/>
</dbReference>
<protein>
    <recommendedName>
        <fullName evidence="5">Blue (type 1) copper domain-containing protein</fullName>
    </recommendedName>
</protein>
<evidence type="ECO:0000256" key="1">
    <source>
        <dbReference type="ARBA" id="ARBA00022723"/>
    </source>
</evidence>
<dbReference type="Proteomes" id="UP000293764">
    <property type="component" value="Unassembled WGS sequence"/>
</dbReference>
<dbReference type="GO" id="GO:0005507">
    <property type="term" value="F:copper ion binding"/>
    <property type="evidence" value="ECO:0007669"/>
    <property type="project" value="InterPro"/>
</dbReference>
<feature type="chain" id="PRO_5038797022" description="Blue (type 1) copper domain-containing protein" evidence="4">
    <location>
        <begin position="24"/>
        <end position="146"/>
    </location>
</feature>
<organism evidence="6 7">
    <name type="scientific">Pengzhenrongella frigida</name>
    <dbReference type="NCBI Taxonomy" id="1259133"/>
    <lineage>
        <taxon>Bacteria</taxon>
        <taxon>Bacillati</taxon>
        <taxon>Actinomycetota</taxon>
        <taxon>Actinomycetes</taxon>
        <taxon>Micrococcales</taxon>
        <taxon>Pengzhenrongella</taxon>
    </lineage>
</organism>
<feature type="signal peptide" evidence="4">
    <location>
        <begin position="1"/>
        <end position="23"/>
    </location>
</feature>
<proteinExistence type="predicted"/>
<keyword evidence="7" id="KW-1185">Reference proteome</keyword>
<dbReference type="InterPro" id="IPR000923">
    <property type="entry name" value="BlueCu_1"/>
</dbReference>
<keyword evidence="4" id="KW-0732">Signal</keyword>
<gene>
    <name evidence="6" type="ORF">EUA98_18940</name>
</gene>
<dbReference type="PROSITE" id="PS51257">
    <property type="entry name" value="PROKAR_LIPOPROTEIN"/>
    <property type="match status" value="1"/>
</dbReference>
<evidence type="ECO:0000256" key="4">
    <source>
        <dbReference type="SAM" id="SignalP"/>
    </source>
</evidence>
<name>A0A4V1ZGQ9_9MICO</name>
<evidence type="ECO:0000259" key="5">
    <source>
        <dbReference type="Pfam" id="PF00127"/>
    </source>
</evidence>
<dbReference type="Pfam" id="PF00127">
    <property type="entry name" value="Copper-bind"/>
    <property type="match status" value="1"/>
</dbReference>
<dbReference type="GO" id="GO:0009055">
    <property type="term" value="F:electron transfer activity"/>
    <property type="evidence" value="ECO:0007669"/>
    <property type="project" value="InterPro"/>
</dbReference>
<dbReference type="EMBL" id="SDWW01000079">
    <property type="protein sequence ID" value="RYV49404.1"/>
    <property type="molecule type" value="Genomic_DNA"/>
</dbReference>
<feature type="region of interest" description="Disordered" evidence="3">
    <location>
        <begin position="32"/>
        <end position="60"/>
    </location>
</feature>
<keyword evidence="1" id="KW-0479">Metal-binding</keyword>
<dbReference type="SUPFAM" id="SSF49503">
    <property type="entry name" value="Cupredoxins"/>
    <property type="match status" value="1"/>
</dbReference>
<reference evidence="6 7" key="1">
    <citation type="submission" date="2019-01" db="EMBL/GenBank/DDBJ databases">
        <title>Novel species of Cellulomonas.</title>
        <authorList>
            <person name="Liu Q."/>
            <person name="Xin Y.-H."/>
        </authorList>
    </citation>
    <scope>NUCLEOTIDE SEQUENCE [LARGE SCALE GENOMIC DNA]</scope>
    <source>
        <strain evidence="6 7">HLT2-17</strain>
    </source>
</reference>
<sequence>MRTSTRMTRAGLALVASSMLILAGCSSTDSGGAGSSGAPSGLPATATGGPSSSSSVSVTATETEFSITLSQAMFTPGEYVFKVSNDGTLPHDLTIEGPGVGKKATPNLNAGQSGELTATLQAGTYELWCSVPGHKGKGMDLKITVA</sequence>
<feature type="domain" description="Blue (type 1) copper" evidence="5">
    <location>
        <begin position="75"/>
        <end position="145"/>
    </location>
</feature>
<comment type="caution">
    <text evidence="6">The sequence shown here is derived from an EMBL/GenBank/DDBJ whole genome shotgun (WGS) entry which is preliminary data.</text>
</comment>
<evidence type="ECO:0000256" key="2">
    <source>
        <dbReference type="ARBA" id="ARBA00023008"/>
    </source>
</evidence>
<evidence type="ECO:0000313" key="6">
    <source>
        <dbReference type="EMBL" id="RYV49404.1"/>
    </source>
</evidence>
<dbReference type="InterPro" id="IPR008972">
    <property type="entry name" value="Cupredoxin"/>
</dbReference>
<dbReference type="OrthoDB" id="7431902at2"/>
<dbReference type="AlphaFoldDB" id="A0A4V1ZGQ9"/>